<dbReference type="EMBL" id="AZBU02000004">
    <property type="protein sequence ID" value="TKR80385.1"/>
    <property type="molecule type" value="Genomic_DNA"/>
</dbReference>
<proteinExistence type="predicted"/>
<reference evidence="2 3" key="2">
    <citation type="journal article" date="2019" name="G3 (Bethesda)">
        <title>Hybrid Assembly of the Genome of the Entomopathogenic Nematode Steinernema carpocapsae Identifies the X-Chromosome.</title>
        <authorList>
            <person name="Serra L."/>
            <person name="Macchietto M."/>
            <person name="Macias-Munoz A."/>
            <person name="McGill C.J."/>
            <person name="Rodriguez I.M."/>
            <person name="Rodriguez B."/>
            <person name="Murad R."/>
            <person name="Mortazavi A."/>
        </authorList>
    </citation>
    <scope>NUCLEOTIDE SEQUENCE [LARGE SCALE GENOMIC DNA]</scope>
    <source>
        <strain evidence="2 3">ALL</strain>
    </source>
</reference>
<protein>
    <submittedName>
        <fullName evidence="2">Uncharacterized protein</fullName>
    </submittedName>
</protein>
<keyword evidence="3" id="KW-1185">Reference proteome</keyword>
<evidence type="ECO:0000256" key="1">
    <source>
        <dbReference type="SAM" id="MobiDB-lite"/>
    </source>
</evidence>
<feature type="region of interest" description="Disordered" evidence="1">
    <location>
        <begin position="1"/>
        <end position="22"/>
    </location>
</feature>
<accession>A0A4V6A2T3</accession>
<organism evidence="2 3">
    <name type="scientific">Steinernema carpocapsae</name>
    <name type="common">Entomopathogenic nematode</name>
    <dbReference type="NCBI Taxonomy" id="34508"/>
    <lineage>
        <taxon>Eukaryota</taxon>
        <taxon>Metazoa</taxon>
        <taxon>Ecdysozoa</taxon>
        <taxon>Nematoda</taxon>
        <taxon>Chromadorea</taxon>
        <taxon>Rhabditida</taxon>
        <taxon>Tylenchina</taxon>
        <taxon>Panagrolaimomorpha</taxon>
        <taxon>Strongyloidoidea</taxon>
        <taxon>Steinernematidae</taxon>
        <taxon>Steinernema</taxon>
    </lineage>
</organism>
<name>A0A4V6A2T3_STECR</name>
<comment type="caution">
    <text evidence="2">The sequence shown here is derived from an EMBL/GenBank/DDBJ whole genome shotgun (WGS) entry which is preliminary data.</text>
</comment>
<gene>
    <name evidence="2" type="ORF">L596_014466</name>
</gene>
<evidence type="ECO:0000313" key="2">
    <source>
        <dbReference type="EMBL" id="TKR80385.1"/>
    </source>
</evidence>
<evidence type="ECO:0000313" key="3">
    <source>
        <dbReference type="Proteomes" id="UP000298663"/>
    </source>
</evidence>
<feature type="compositionally biased region" description="Polar residues" evidence="1">
    <location>
        <begin position="1"/>
        <end position="14"/>
    </location>
</feature>
<reference evidence="2 3" key="1">
    <citation type="journal article" date="2015" name="Genome Biol.">
        <title>Comparative genomics of Steinernema reveals deeply conserved gene regulatory networks.</title>
        <authorList>
            <person name="Dillman A.R."/>
            <person name="Macchietto M."/>
            <person name="Porter C.F."/>
            <person name="Rogers A."/>
            <person name="Williams B."/>
            <person name="Antoshechkin I."/>
            <person name="Lee M.M."/>
            <person name="Goodwin Z."/>
            <person name="Lu X."/>
            <person name="Lewis E.E."/>
            <person name="Goodrich-Blair H."/>
            <person name="Stock S.P."/>
            <person name="Adams B.J."/>
            <person name="Sternberg P.W."/>
            <person name="Mortazavi A."/>
        </authorList>
    </citation>
    <scope>NUCLEOTIDE SEQUENCE [LARGE SCALE GENOMIC DNA]</scope>
    <source>
        <strain evidence="2 3">ALL</strain>
    </source>
</reference>
<dbReference type="Proteomes" id="UP000298663">
    <property type="component" value="Unassembled WGS sequence"/>
</dbReference>
<sequence length="119" mass="13471">MSKTGKQTAQQPSTMLKWPPSGTEMAPVALQVPSRLVRSVRLISAGKREEAELFPNCFSTFDGLITMFHTEQPTVPAEMRLTERTRREGPCRARQEPFQSQTGTISTWWTAAERLVFPF</sequence>
<dbReference type="AlphaFoldDB" id="A0A4V6A2T3"/>